<dbReference type="Pfam" id="PF13563">
    <property type="entry name" value="2_5_RNA_ligase2"/>
    <property type="match status" value="1"/>
</dbReference>
<dbReference type="SUPFAM" id="SSF55144">
    <property type="entry name" value="LigT-like"/>
    <property type="match status" value="1"/>
</dbReference>
<evidence type="ECO:0000313" key="1">
    <source>
        <dbReference type="EMBL" id="CAD2213061.1"/>
    </source>
</evidence>
<keyword evidence="1" id="KW-0436">Ligase</keyword>
<organism evidence="1 2">
    <name type="scientific">Angomonas deanei</name>
    <dbReference type="NCBI Taxonomy" id="59799"/>
    <lineage>
        <taxon>Eukaryota</taxon>
        <taxon>Discoba</taxon>
        <taxon>Euglenozoa</taxon>
        <taxon>Kinetoplastea</taxon>
        <taxon>Metakinetoplastina</taxon>
        <taxon>Trypanosomatida</taxon>
        <taxon>Trypanosomatidae</taxon>
        <taxon>Strigomonadinae</taxon>
        <taxon>Angomonas</taxon>
    </lineage>
</organism>
<proteinExistence type="predicted"/>
<dbReference type="Proteomes" id="UP000515908">
    <property type="component" value="Chromosome 01"/>
</dbReference>
<accession>A0A7G2C1I0</accession>
<evidence type="ECO:0000313" key="2">
    <source>
        <dbReference type="Proteomes" id="UP000515908"/>
    </source>
</evidence>
<dbReference type="InterPro" id="IPR009097">
    <property type="entry name" value="Cyclic_Pdiesterase"/>
</dbReference>
<protein>
    <submittedName>
        <fullName evidence="1">2'-5' RNA ligase superfamily, putative</fullName>
    </submittedName>
</protein>
<sequence length="235" mass="26108">MSLIGLNICVVSSSFDRAVLPLSTSICPAPDENTCWDETVAYRVVSVAERKLKRGCGHPHCTLVQTCVRATDLTEIKDVVEKVARTYRDRMDKCSLTLQGVSAGPVFNVLSDGTEARLPYVGIVRSEELQALHQEMTEALEKYRVHVKSPEVGAATFHKKFPVVGTASVEYMEEFNERCGGENYNPHITIGASPLKSLEKLVFFQKTEVPWRQCSVVVSHMGNYCSCFEILEGSK</sequence>
<dbReference type="GO" id="GO:0016874">
    <property type="term" value="F:ligase activity"/>
    <property type="evidence" value="ECO:0007669"/>
    <property type="project" value="UniProtKB-KW"/>
</dbReference>
<name>A0A7G2C1I0_9TRYP</name>
<dbReference type="Gene3D" id="3.90.1140.10">
    <property type="entry name" value="Cyclic phosphodiesterase"/>
    <property type="match status" value="1"/>
</dbReference>
<dbReference type="EMBL" id="LR877145">
    <property type="protein sequence ID" value="CAD2213061.1"/>
    <property type="molecule type" value="Genomic_DNA"/>
</dbReference>
<reference evidence="1 2" key="1">
    <citation type="submission" date="2020-08" db="EMBL/GenBank/DDBJ databases">
        <authorList>
            <person name="Newling K."/>
            <person name="Davey J."/>
            <person name="Forrester S."/>
        </authorList>
    </citation>
    <scope>NUCLEOTIDE SEQUENCE [LARGE SCALE GENOMIC DNA]</scope>
    <source>
        <strain evidence="2">Crithidia deanei Carvalho (ATCC PRA-265)</strain>
    </source>
</reference>
<dbReference type="AlphaFoldDB" id="A0A7G2C1I0"/>
<dbReference type="VEuPathDB" id="TriTrypDB:ADEAN_000049700"/>
<gene>
    <name evidence="1" type="ORF">ADEAN_000049700</name>
</gene>
<keyword evidence="2" id="KW-1185">Reference proteome</keyword>